<evidence type="ECO:0000259" key="4">
    <source>
        <dbReference type="Pfam" id="PF07167"/>
    </source>
</evidence>
<feature type="region of interest" description="Disordered" evidence="3">
    <location>
        <begin position="587"/>
        <end position="608"/>
    </location>
</feature>
<dbReference type="Pfam" id="PF07167">
    <property type="entry name" value="PhaC_N"/>
    <property type="match status" value="1"/>
</dbReference>
<feature type="domain" description="Poly-beta-hydroxybutyrate polymerase N-terminal" evidence="5">
    <location>
        <begin position="44"/>
        <end position="85"/>
    </location>
</feature>
<evidence type="ECO:0000313" key="6">
    <source>
        <dbReference type="EMBL" id="UOD29007.1"/>
    </source>
</evidence>
<dbReference type="InterPro" id="IPR022211">
    <property type="entry name" value="PHBC_N"/>
</dbReference>
<dbReference type="Proteomes" id="UP000831532">
    <property type="component" value="Chromosome"/>
</dbReference>
<keyword evidence="7" id="KW-1185">Reference proteome</keyword>
<organism evidence="6 7">
    <name type="scientific">Massilia violaceinigra</name>
    <dbReference type="NCBI Taxonomy" id="2045208"/>
    <lineage>
        <taxon>Bacteria</taxon>
        <taxon>Pseudomonadati</taxon>
        <taxon>Pseudomonadota</taxon>
        <taxon>Betaproteobacteria</taxon>
        <taxon>Burkholderiales</taxon>
        <taxon>Oxalobacteraceae</taxon>
        <taxon>Telluria group</taxon>
        <taxon>Massilia</taxon>
    </lineage>
</organism>
<dbReference type="SUPFAM" id="SSF53474">
    <property type="entry name" value="alpha/beta-Hydrolases"/>
    <property type="match status" value="1"/>
</dbReference>
<dbReference type="InterPro" id="IPR029058">
    <property type="entry name" value="AB_hydrolase_fold"/>
</dbReference>
<evidence type="ECO:0000256" key="2">
    <source>
        <dbReference type="ARBA" id="ARBA00023315"/>
    </source>
</evidence>
<dbReference type="InterPro" id="IPR051321">
    <property type="entry name" value="PHA/PHB_synthase"/>
</dbReference>
<gene>
    <name evidence="6" type="ORF">INH39_26820</name>
</gene>
<keyword evidence="2" id="KW-0012">Acyltransferase</keyword>
<sequence>MQDDESAVPTTQAVSGASHGSGREVSRASLREQARLRDQHDIEPAGALDRALHGSLAQLTQGISIVGLTLAWMDWGMHLAQSPGKWGQLLDKAWRKNLRWCRYAGRAPFESGADPCIAPLPQDRRFSSPAWQRWPYHLLQQAFLLNQQWWHNATTGIDGVSTHHEDMVTFMARQMLDMLSPPNFIPTNPDVCEAALREGGANFLRGAGNLADDLRRNWKGEAPAGSEHYLAGIHVAVTPGRVIIRNRLMELIQYAPTTAGVHAEPMLIVPAWIMKYYILDLSPHNSLVRYLVDQGHTVFMISWHNPTAADRDLGLDDYLDDGVYAALQCIRGLFPGERINTVGYCLGGTLLAIAVGALASTTDATVNSMTLLAAQTDFSEAGELMLFIDESQIDWLEDLMRQQGYLDNRQMAGAFRALRSNDLVWSAAVNQYLLGRRAPMTDLMAWNTDTTRMPFRMHSEYLRKLFLSNDLSSGRYQVGGRPVALSDIRVPLFGVATASDHVSPWRSVYKLHLLSCCDLDFVLTSGGHNAGIVSEPGHPGRRYSYGQRRHGSCYVDPDRWLDQTEEHEGSWWPAWSAWLERVSTGGTVTAREPHGDLGPAPGRYVLER</sequence>
<dbReference type="Gene3D" id="3.40.50.1820">
    <property type="entry name" value="alpha/beta hydrolase"/>
    <property type="match status" value="1"/>
</dbReference>
<feature type="domain" description="Poly-beta-hydroxybutyrate polymerase N-terminal" evidence="4">
    <location>
        <begin position="122"/>
        <end position="291"/>
    </location>
</feature>
<evidence type="ECO:0000256" key="3">
    <source>
        <dbReference type="SAM" id="MobiDB-lite"/>
    </source>
</evidence>
<dbReference type="EMBL" id="CP063361">
    <property type="protein sequence ID" value="UOD29007.1"/>
    <property type="molecule type" value="Genomic_DNA"/>
</dbReference>
<protein>
    <submittedName>
        <fullName evidence="6">Polyhydroxyalkanoic acid synthase</fullName>
    </submittedName>
</protein>
<dbReference type="PANTHER" id="PTHR36837">
    <property type="entry name" value="POLY(3-HYDROXYALKANOATE) POLYMERASE SUBUNIT PHAC"/>
    <property type="match status" value="1"/>
</dbReference>
<evidence type="ECO:0000256" key="1">
    <source>
        <dbReference type="ARBA" id="ARBA00022679"/>
    </source>
</evidence>
<accession>A0ABY4A2Y1</accession>
<evidence type="ECO:0000259" key="5">
    <source>
        <dbReference type="Pfam" id="PF12551"/>
    </source>
</evidence>
<dbReference type="PANTHER" id="PTHR36837:SF5">
    <property type="entry name" value="POLY-3-HYDROXYBUTYRATE SYNTHASE"/>
    <property type="match status" value="1"/>
</dbReference>
<dbReference type="Pfam" id="PF12551">
    <property type="entry name" value="PHBC_N"/>
    <property type="match status" value="1"/>
</dbReference>
<name>A0ABY4A2Y1_9BURK</name>
<reference evidence="6 7" key="1">
    <citation type="submission" date="2020-10" db="EMBL/GenBank/DDBJ databases">
        <title>Genome analysis of Massilia species.</title>
        <authorList>
            <person name="Jung D.-H."/>
        </authorList>
    </citation>
    <scope>NUCLEOTIDE SEQUENCE [LARGE SCALE GENOMIC DNA]</scope>
    <source>
        <strain evidence="7">sipir</strain>
    </source>
</reference>
<evidence type="ECO:0000313" key="7">
    <source>
        <dbReference type="Proteomes" id="UP000831532"/>
    </source>
</evidence>
<feature type="region of interest" description="Disordered" evidence="3">
    <location>
        <begin position="1"/>
        <end position="28"/>
    </location>
</feature>
<proteinExistence type="predicted"/>
<dbReference type="InterPro" id="IPR010941">
    <property type="entry name" value="PhaC_N"/>
</dbReference>
<keyword evidence="1" id="KW-0808">Transferase</keyword>